<dbReference type="AlphaFoldDB" id="A0A9C9JZP7"/>
<comment type="caution">
    <text evidence="4">The sequence shown here is derived from an EMBL/GenBank/DDBJ whole genome shotgun (WGS) entry which is preliminary data.</text>
</comment>
<reference evidence="4" key="1">
    <citation type="journal article" date="2020" name="mSystems">
        <title>Genome- and Community-Level Interaction Insights into Carbon Utilization and Element Cycling Functions of Hydrothermarchaeota in Hydrothermal Sediment.</title>
        <authorList>
            <person name="Zhou Z."/>
            <person name="Liu Y."/>
            <person name="Xu W."/>
            <person name="Pan J."/>
            <person name="Luo Z.H."/>
            <person name="Li M."/>
        </authorList>
    </citation>
    <scope>NUCLEOTIDE SEQUENCE</scope>
    <source>
        <strain evidence="4">HyVt-388</strain>
    </source>
</reference>
<evidence type="ECO:0000313" key="5">
    <source>
        <dbReference type="Proteomes" id="UP000885826"/>
    </source>
</evidence>
<dbReference type="InterPro" id="IPR027417">
    <property type="entry name" value="P-loop_NTPase"/>
</dbReference>
<gene>
    <name evidence="4" type="ORF">ENI34_03115</name>
</gene>
<dbReference type="GO" id="GO:0005524">
    <property type="term" value="F:ATP binding"/>
    <property type="evidence" value="ECO:0007669"/>
    <property type="project" value="UniProtKB-KW"/>
</dbReference>
<dbReference type="Proteomes" id="UP000885826">
    <property type="component" value="Unassembled WGS sequence"/>
</dbReference>
<dbReference type="GO" id="GO:0004016">
    <property type="term" value="F:adenylate cyclase activity"/>
    <property type="evidence" value="ECO:0007669"/>
    <property type="project" value="TreeGrafter"/>
</dbReference>
<dbReference type="InterPro" id="IPR041664">
    <property type="entry name" value="AAA_16"/>
</dbReference>
<protein>
    <submittedName>
        <fullName evidence="4">Tetratricopeptide repeat protein</fullName>
    </submittedName>
</protein>
<dbReference type="Gene3D" id="3.40.50.300">
    <property type="entry name" value="P-loop containing nucleotide triphosphate hydrolases"/>
    <property type="match status" value="1"/>
</dbReference>
<dbReference type="InterPro" id="IPR011990">
    <property type="entry name" value="TPR-like_helical_dom_sf"/>
</dbReference>
<dbReference type="SUPFAM" id="SSF48452">
    <property type="entry name" value="TPR-like"/>
    <property type="match status" value="1"/>
</dbReference>
<keyword evidence="1" id="KW-0547">Nucleotide-binding</keyword>
<evidence type="ECO:0000256" key="1">
    <source>
        <dbReference type="ARBA" id="ARBA00022741"/>
    </source>
</evidence>
<evidence type="ECO:0000313" key="4">
    <source>
        <dbReference type="EMBL" id="HEC78116.1"/>
    </source>
</evidence>
<organism evidence="4 5">
    <name type="scientific">candidate division WOR-3 bacterium</name>
    <dbReference type="NCBI Taxonomy" id="2052148"/>
    <lineage>
        <taxon>Bacteria</taxon>
        <taxon>Bacteria division WOR-3</taxon>
    </lineage>
</organism>
<dbReference type="SUPFAM" id="SSF52540">
    <property type="entry name" value="P-loop containing nucleoside triphosphate hydrolases"/>
    <property type="match status" value="1"/>
</dbReference>
<dbReference type="Pfam" id="PF13424">
    <property type="entry name" value="TPR_12"/>
    <property type="match status" value="1"/>
</dbReference>
<feature type="domain" description="Orc1-like AAA ATPase" evidence="3">
    <location>
        <begin position="140"/>
        <end position="309"/>
    </location>
</feature>
<dbReference type="PANTHER" id="PTHR16305:SF28">
    <property type="entry name" value="GUANYLATE CYCLASE DOMAIN-CONTAINING PROTEIN"/>
    <property type="match status" value="1"/>
</dbReference>
<evidence type="ECO:0000256" key="2">
    <source>
        <dbReference type="ARBA" id="ARBA00022840"/>
    </source>
</evidence>
<dbReference type="GO" id="GO:0005737">
    <property type="term" value="C:cytoplasm"/>
    <property type="evidence" value="ECO:0007669"/>
    <property type="project" value="TreeGrafter"/>
</dbReference>
<dbReference type="EMBL" id="DRIG01000033">
    <property type="protein sequence ID" value="HEC78116.1"/>
    <property type="molecule type" value="Genomic_DNA"/>
</dbReference>
<dbReference type="PANTHER" id="PTHR16305">
    <property type="entry name" value="TESTICULAR SOLUBLE ADENYLYL CYCLASE"/>
    <property type="match status" value="1"/>
</dbReference>
<evidence type="ECO:0000259" key="3">
    <source>
        <dbReference type="Pfam" id="PF13191"/>
    </source>
</evidence>
<name>A0A9C9JZP7_UNCW3</name>
<dbReference type="Gene3D" id="1.25.40.10">
    <property type="entry name" value="Tetratricopeptide repeat domain"/>
    <property type="match status" value="1"/>
</dbReference>
<proteinExistence type="predicted"/>
<keyword evidence="2" id="KW-0067">ATP-binding</keyword>
<dbReference type="Pfam" id="PF13191">
    <property type="entry name" value="AAA_16"/>
    <property type="match status" value="1"/>
</dbReference>
<accession>A0A9C9JZP7</accession>
<sequence>MDYYLSIFIRNLKKEDFFKLTDTFERFSAQIIQAEKDLILGKSGDINILSCLLKIKENFSEARMGFSRYPGLAKGLSKIAQFGEILISEEIEQQIIDSYEITSLGMLSIEGMSSQILVCKVENPTGEMKFPEQKKDGFMVSRKNEIEALKNLLRVSNAVLVVGPVGSGKTTFFDQLIAGWDDKKIYRTFCPSYSIGRTLKPITDIVTQILEIDELEGIEKKQKIIEKRLRELDIIDIGTSYLALLDFLDLNEEESILEKLEIKTRVEIISNSIAEIVKRISWNKPVVIIIEDIENMDASSVHFIQQLIVKLVEEKVCFIFSSSIAQVNVTGLKEFELRDIEKKYLEQIIEEVTEEKLRLPPTTPFHVLQYLFLFQEEKKKYIYNQYKGEAALSAFSLPFHDMRTVIKRRIELLDDAEREFLFSLAVAGLEINPEELPVDKKSLSLFDLFVERNFLRKHFSIYVFISSLLHDEIYNLVPDKKARHERLADYYRRIQGYEEQAAFHYLKAENHKKAIEFLMKSAEFAIQKGGYESGIDYYNQALDLCQRQKDAADLEILVALNEGLADVYRSLGDEDKALKYYKVVLDSYKEILKE</sequence>